<evidence type="ECO:0000256" key="5">
    <source>
        <dbReference type="SAM" id="Coils"/>
    </source>
</evidence>
<dbReference type="InterPro" id="IPR001380">
    <property type="entry name" value="Ribosomal_eL13"/>
</dbReference>
<dbReference type="AlphaFoldDB" id="A0A093VCV8"/>
<feature type="region of interest" description="Disordered" evidence="6">
    <location>
        <begin position="369"/>
        <end position="454"/>
    </location>
</feature>
<accession>A0A093VCV8</accession>
<dbReference type="HOGENOM" id="CLU_018105_0_1_1"/>
<feature type="compositionally biased region" description="Low complexity" evidence="6">
    <location>
        <begin position="84"/>
        <end position="93"/>
    </location>
</feature>
<keyword evidence="5" id="KW-0175">Coiled coil</keyword>
<keyword evidence="3 4" id="KW-0687">Ribonucleoprotein</keyword>
<feature type="region of interest" description="Disordered" evidence="6">
    <location>
        <begin position="325"/>
        <end position="349"/>
    </location>
</feature>
<keyword evidence="2 4" id="KW-0689">Ribosomal protein</keyword>
<comment type="similarity">
    <text evidence="1 4">Belongs to the eukaryotic ribosomal protein eL13 family.</text>
</comment>
<dbReference type="GO" id="GO:0003723">
    <property type="term" value="F:RNA binding"/>
    <property type="evidence" value="ECO:0007669"/>
    <property type="project" value="TreeGrafter"/>
</dbReference>
<feature type="compositionally biased region" description="Polar residues" evidence="6">
    <location>
        <begin position="436"/>
        <end position="454"/>
    </location>
</feature>
<feature type="compositionally biased region" description="Acidic residues" evidence="6">
    <location>
        <begin position="405"/>
        <end position="415"/>
    </location>
</feature>
<protein>
    <recommendedName>
        <fullName evidence="4">60S ribosomal protein L13</fullName>
    </recommendedName>
</protein>
<reference key="1">
    <citation type="journal article" date="2014" name="PLoS Genet.">
        <title>Signature Gene Expression Reveals Novel Clues to the Molecular Mechanisms of Dimorphic Transition in Penicillium marneffei.</title>
        <authorList>
            <person name="Yang E."/>
            <person name="Wang G."/>
            <person name="Cai J."/>
            <person name="Woo P.C."/>
            <person name="Lau S.K."/>
            <person name="Yuen K.-Y."/>
            <person name="Chow W.-N."/>
            <person name="Lin X."/>
        </authorList>
    </citation>
    <scope>NUCLEOTIDE SEQUENCE [LARGE SCALE GENOMIC DNA]</scope>
    <source>
        <strain>PM1</strain>
    </source>
</reference>
<dbReference type="PANTHER" id="PTHR11722:SF0">
    <property type="entry name" value="LARGE RIBOSOMAL SUBUNIT PROTEIN EL13"/>
    <property type="match status" value="1"/>
</dbReference>
<evidence type="ECO:0000256" key="2">
    <source>
        <dbReference type="ARBA" id="ARBA00022980"/>
    </source>
</evidence>
<feature type="coiled-coil region" evidence="5">
    <location>
        <begin position="165"/>
        <end position="259"/>
    </location>
</feature>
<evidence type="ECO:0000256" key="1">
    <source>
        <dbReference type="ARBA" id="ARBA00005640"/>
    </source>
</evidence>
<reference evidence="7" key="2">
    <citation type="journal article" date="2014" name="PLoS Genet.">
        <title>Signature gene expression reveals novel clues to the molecular mechanisms of dimorphic transition in Penicillium marneffei.</title>
        <authorList>
            <person name="Yang E."/>
            <person name="Wang G."/>
            <person name="Cai J."/>
            <person name="Woo P.C."/>
            <person name="Lau S.K."/>
            <person name="Yuen K.-Y."/>
            <person name="Chow W.-N."/>
            <person name="Lin X."/>
        </authorList>
    </citation>
    <scope>NUCLEOTIDE SEQUENCE</scope>
    <source>
        <strain evidence="7">PM1</strain>
    </source>
</reference>
<evidence type="ECO:0000256" key="4">
    <source>
        <dbReference type="RuleBase" id="RU000572"/>
    </source>
</evidence>
<dbReference type="Gene3D" id="1.20.5.110">
    <property type="match status" value="1"/>
</dbReference>
<dbReference type="EMBL" id="JPOX01000028">
    <property type="protein sequence ID" value="KFX44506.1"/>
    <property type="molecule type" value="Genomic_DNA"/>
</dbReference>
<feature type="compositionally biased region" description="Basic and acidic residues" evidence="6">
    <location>
        <begin position="378"/>
        <end position="399"/>
    </location>
</feature>
<evidence type="ECO:0000256" key="3">
    <source>
        <dbReference type="ARBA" id="ARBA00023274"/>
    </source>
</evidence>
<dbReference type="eggNOG" id="ENOG502SFGG">
    <property type="taxonomic scope" value="Eukaryota"/>
</dbReference>
<dbReference type="GO" id="GO:0006412">
    <property type="term" value="P:translation"/>
    <property type="evidence" value="ECO:0007669"/>
    <property type="project" value="InterPro"/>
</dbReference>
<feature type="region of interest" description="Disordered" evidence="6">
    <location>
        <begin position="466"/>
        <end position="524"/>
    </location>
</feature>
<proteinExistence type="inferred from homology"/>
<dbReference type="HAMAP" id="MF_00499">
    <property type="entry name" value="Ribosomal_eL13"/>
    <property type="match status" value="1"/>
</dbReference>
<sequence length="822" mass="90411">MSQDSEIRSQASLAPAAEILIPSTPPRRSVLSASPDLKTVRERNGSLSDKNGGGFCSPQHASSSKMTPPPSSQTRAPPRRRSRSGSGSRVVVPASPPNESLEKSLYAAYGAAENLPTAEDIDAADELQVRKIAKDLLSIAQEARMSALHFKLQNSLLSFTSNEAIKRAEVEQQLARREVEILQSSEYQNRRAIPHSQTPQICPSPKSEASLKRIAELENINVRLEERLSNAKKLIQEKIDEGNNKNESLIEENRLLKKRIRDNREHLTMFLDAGSLSPASRAEFSTPQRKAQPRMFDSARTHTSSRGGSHDAFATLLAADRVLHGDSTNVSPNRNRQHRNGHIGGAHVRGAHSMSSLPVTPQRYTHIHESQYITPGSRTHEDARKDTFDPEDNRHDRDSTISVSDADEVVTDEDIPASQASSRATGMLRRLPELSQEPSKQQQSARSNIGKSSTLLQTKLFGQVRKAGVDRSGPASQKRKGSFVEEGAALKKPKDVGLGLAKRADSASKRRPLTGHSRATLGNHTKKKFHSILNVLQPQVKSVLFETRPATTPSTIHIVRLDLRPAQWRSSTTTLSPTLGHIEGPFTDGFGIQTSTRTGNVVSACTSTRKFSRIMDLNADLNIQPGRKHRRRQARLSKAAAVAPRPVDKLRPVVRCPTIKYNRRSRAGRGFTLQELKEAGIPRKLAPTIGISVDARRKNVSQESLAANVARLQEYKSRLILFPRKSGQYKKLDASAEDVAAATKAFAAEGKVEGYTTRVSSSIPVKNISAAEAVTEISRSDLPEGEKAAYRRLREARSEARYLGAREKRAKDKAEADEAAKK</sequence>
<gene>
    <name evidence="7" type="ORF">GQ26_0280870</name>
</gene>
<evidence type="ECO:0000313" key="7">
    <source>
        <dbReference type="EMBL" id="KFX44506.1"/>
    </source>
</evidence>
<feature type="region of interest" description="Disordered" evidence="6">
    <location>
        <begin position="1"/>
        <end position="98"/>
    </location>
</feature>
<organism evidence="7">
    <name type="scientific">Talaromyces marneffei PM1</name>
    <dbReference type="NCBI Taxonomy" id="1077442"/>
    <lineage>
        <taxon>Eukaryota</taxon>
        <taxon>Fungi</taxon>
        <taxon>Dikarya</taxon>
        <taxon>Ascomycota</taxon>
        <taxon>Pezizomycotina</taxon>
        <taxon>Eurotiomycetes</taxon>
        <taxon>Eurotiomycetidae</taxon>
        <taxon>Eurotiales</taxon>
        <taxon>Trichocomaceae</taxon>
        <taxon>Talaromyces</taxon>
        <taxon>Talaromyces sect. Talaromyces</taxon>
    </lineage>
</organism>
<comment type="caution">
    <text evidence="7">The sequence shown here is derived from an EMBL/GenBank/DDBJ whole genome shotgun (WGS) entry which is preliminary data.</text>
</comment>
<name>A0A093VCV8_TALMA</name>
<feature type="compositionally biased region" description="Polar residues" evidence="6">
    <location>
        <begin position="1"/>
        <end position="12"/>
    </location>
</feature>
<dbReference type="Pfam" id="PF01294">
    <property type="entry name" value="Ribosomal_L13e"/>
    <property type="match status" value="1"/>
</dbReference>
<dbReference type="GO" id="GO:0022625">
    <property type="term" value="C:cytosolic large ribosomal subunit"/>
    <property type="evidence" value="ECO:0007669"/>
    <property type="project" value="TreeGrafter"/>
</dbReference>
<dbReference type="InterPro" id="IPR018256">
    <property type="entry name" value="Ribosomal_eL13_CS"/>
</dbReference>
<dbReference type="PANTHER" id="PTHR11722">
    <property type="entry name" value="60S RIBOSOMAL PROTEIN L13"/>
    <property type="match status" value="1"/>
</dbReference>
<evidence type="ECO:0000256" key="6">
    <source>
        <dbReference type="SAM" id="MobiDB-lite"/>
    </source>
</evidence>
<dbReference type="PROSITE" id="PS01104">
    <property type="entry name" value="RIBOSOMAL_L13E"/>
    <property type="match status" value="1"/>
</dbReference>
<dbReference type="GO" id="GO:0003735">
    <property type="term" value="F:structural constituent of ribosome"/>
    <property type="evidence" value="ECO:0007669"/>
    <property type="project" value="InterPro"/>
</dbReference>